<keyword evidence="10" id="KW-1185">Reference proteome</keyword>
<evidence type="ECO:0000256" key="2">
    <source>
        <dbReference type="ARBA" id="ARBA00023015"/>
    </source>
</evidence>
<proteinExistence type="inferred from homology"/>
<dbReference type="EMBL" id="CP129013">
    <property type="protein sequence ID" value="WLR43776.1"/>
    <property type="molecule type" value="Genomic_DNA"/>
</dbReference>
<dbReference type="InterPro" id="IPR007630">
    <property type="entry name" value="RNA_pol_sigma70_r4"/>
</dbReference>
<dbReference type="InterPro" id="IPR000838">
    <property type="entry name" value="RNA_pol_sigma70_ECF_CS"/>
</dbReference>
<dbReference type="Gene3D" id="1.10.1740.10">
    <property type="match status" value="1"/>
</dbReference>
<name>A0ABY9JWK5_9BACI</name>
<comment type="similarity">
    <text evidence="1 6">Belongs to the sigma-70 factor family. ECF subfamily.</text>
</comment>
<sequence length="183" mass="21708">MEEAFQELYDQYHKEIYQFLMYMVKKPDVVDDLVQEVYIKVLKSYEKFEGRSSQKTWLFSIARNVAMDYFRQQKTWKQRLMNKLDIDALSISDSKPLPEEIVVQSESVKLIYEALDCCNENQRAVVILRYIQQLSIVETAQVLKWSQSKVKTTQHRALKKLKDQMSELAIEKEGKINEKITLE</sequence>
<evidence type="ECO:0000256" key="4">
    <source>
        <dbReference type="ARBA" id="ARBA00023125"/>
    </source>
</evidence>
<feature type="domain" description="RNA polymerase sigma-70 region 2" evidence="7">
    <location>
        <begin position="8"/>
        <end position="74"/>
    </location>
</feature>
<dbReference type="SUPFAM" id="SSF88946">
    <property type="entry name" value="Sigma2 domain of RNA polymerase sigma factors"/>
    <property type="match status" value="1"/>
</dbReference>
<evidence type="ECO:0000256" key="6">
    <source>
        <dbReference type="RuleBase" id="RU000716"/>
    </source>
</evidence>
<dbReference type="InterPro" id="IPR039425">
    <property type="entry name" value="RNA_pol_sigma-70-like"/>
</dbReference>
<dbReference type="Gene3D" id="1.10.10.10">
    <property type="entry name" value="Winged helix-like DNA-binding domain superfamily/Winged helix DNA-binding domain"/>
    <property type="match status" value="1"/>
</dbReference>
<dbReference type="NCBIfam" id="TIGR02937">
    <property type="entry name" value="sigma70-ECF"/>
    <property type="match status" value="1"/>
</dbReference>
<dbReference type="PROSITE" id="PS01063">
    <property type="entry name" value="SIGMA70_ECF"/>
    <property type="match status" value="1"/>
</dbReference>
<dbReference type="InterPro" id="IPR013324">
    <property type="entry name" value="RNA_pol_sigma_r3/r4-like"/>
</dbReference>
<dbReference type="InterPro" id="IPR036388">
    <property type="entry name" value="WH-like_DNA-bd_sf"/>
</dbReference>
<evidence type="ECO:0000256" key="1">
    <source>
        <dbReference type="ARBA" id="ARBA00010641"/>
    </source>
</evidence>
<dbReference type="PANTHER" id="PTHR43133">
    <property type="entry name" value="RNA POLYMERASE ECF-TYPE SIGMA FACTO"/>
    <property type="match status" value="1"/>
</dbReference>
<keyword evidence="4 6" id="KW-0238">DNA-binding</keyword>
<dbReference type="CDD" id="cd06171">
    <property type="entry name" value="Sigma70_r4"/>
    <property type="match status" value="1"/>
</dbReference>
<dbReference type="SUPFAM" id="SSF88659">
    <property type="entry name" value="Sigma3 and sigma4 domains of RNA polymerase sigma factors"/>
    <property type="match status" value="1"/>
</dbReference>
<evidence type="ECO:0000256" key="3">
    <source>
        <dbReference type="ARBA" id="ARBA00023082"/>
    </source>
</evidence>
<protein>
    <recommendedName>
        <fullName evidence="6">RNA polymerase sigma factor</fullName>
    </recommendedName>
</protein>
<evidence type="ECO:0000259" key="7">
    <source>
        <dbReference type="Pfam" id="PF04542"/>
    </source>
</evidence>
<dbReference type="RefSeq" id="WP_226538590.1">
    <property type="nucleotide sequence ID" value="NZ_CP129013.1"/>
</dbReference>
<reference evidence="9 10" key="1">
    <citation type="submission" date="2023-06" db="EMBL/GenBank/DDBJ databases">
        <title>Five Gram-positive bacteria isolated from mangrove sediments in Shenzhen, Guangdong, China.</title>
        <authorList>
            <person name="Yu S."/>
            <person name="Zheng W."/>
            <person name="Huang Y."/>
        </authorList>
    </citation>
    <scope>NUCLEOTIDE SEQUENCE [LARGE SCALE GENOMIC DNA]</scope>
    <source>
        <strain evidence="9 10">SaN35-3</strain>
    </source>
</reference>
<evidence type="ECO:0000256" key="5">
    <source>
        <dbReference type="ARBA" id="ARBA00023163"/>
    </source>
</evidence>
<dbReference type="NCBIfam" id="NF007217">
    <property type="entry name" value="PRK09639.1-1"/>
    <property type="match status" value="1"/>
</dbReference>
<organism evidence="9 10">
    <name type="scientific">Bacillus carboniphilus</name>
    <dbReference type="NCBI Taxonomy" id="86663"/>
    <lineage>
        <taxon>Bacteria</taxon>
        <taxon>Bacillati</taxon>
        <taxon>Bacillota</taxon>
        <taxon>Bacilli</taxon>
        <taxon>Bacillales</taxon>
        <taxon>Bacillaceae</taxon>
        <taxon>Bacillus</taxon>
    </lineage>
</organism>
<dbReference type="Pfam" id="PF04545">
    <property type="entry name" value="Sigma70_r4"/>
    <property type="match status" value="1"/>
</dbReference>
<dbReference type="InterPro" id="IPR013325">
    <property type="entry name" value="RNA_pol_sigma_r2"/>
</dbReference>
<dbReference type="InterPro" id="IPR007627">
    <property type="entry name" value="RNA_pol_sigma70_r2"/>
</dbReference>
<evidence type="ECO:0000259" key="8">
    <source>
        <dbReference type="Pfam" id="PF04545"/>
    </source>
</evidence>
<evidence type="ECO:0000313" key="10">
    <source>
        <dbReference type="Proteomes" id="UP001197974"/>
    </source>
</evidence>
<accession>A0ABY9JWK5</accession>
<keyword evidence="2 6" id="KW-0805">Transcription regulation</keyword>
<keyword evidence="5 6" id="KW-0804">Transcription</keyword>
<dbReference type="PANTHER" id="PTHR43133:SF60">
    <property type="entry name" value="RNA POLYMERASE SIGMA FACTOR SIGV"/>
    <property type="match status" value="1"/>
</dbReference>
<evidence type="ECO:0000313" key="9">
    <source>
        <dbReference type="EMBL" id="WLR43776.1"/>
    </source>
</evidence>
<dbReference type="InterPro" id="IPR014284">
    <property type="entry name" value="RNA_pol_sigma-70_dom"/>
</dbReference>
<feature type="domain" description="RNA polymerase sigma-70 region 4" evidence="8">
    <location>
        <begin position="114"/>
        <end position="162"/>
    </location>
</feature>
<dbReference type="Proteomes" id="UP001197974">
    <property type="component" value="Chromosome"/>
</dbReference>
<keyword evidence="3 6" id="KW-0731">Sigma factor</keyword>
<dbReference type="Pfam" id="PF04542">
    <property type="entry name" value="Sigma70_r2"/>
    <property type="match status" value="1"/>
</dbReference>
<gene>
    <name evidence="9" type="primary">sigX</name>
    <name evidence="9" type="ORF">LC087_06505</name>
</gene>